<protein>
    <submittedName>
        <fullName evidence="1">Uncharacterized protein</fullName>
    </submittedName>
</protein>
<dbReference type="InParanoid" id="A0A1D6JBZ0"/>
<organism evidence="1">
    <name type="scientific">Zea mays</name>
    <name type="common">Maize</name>
    <dbReference type="NCBI Taxonomy" id="4577"/>
    <lineage>
        <taxon>Eukaryota</taxon>
        <taxon>Viridiplantae</taxon>
        <taxon>Streptophyta</taxon>
        <taxon>Embryophyta</taxon>
        <taxon>Tracheophyta</taxon>
        <taxon>Spermatophyta</taxon>
        <taxon>Magnoliopsida</taxon>
        <taxon>Liliopsida</taxon>
        <taxon>Poales</taxon>
        <taxon>Poaceae</taxon>
        <taxon>PACMAD clade</taxon>
        <taxon>Panicoideae</taxon>
        <taxon>Andropogonodae</taxon>
        <taxon>Andropogoneae</taxon>
        <taxon>Tripsacinae</taxon>
        <taxon>Zea</taxon>
    </lineage>
</organism>
<accession>A0A1D6JBZ0</accession>
<dbReference type="EMBL" id="CM000786">
    <property type="protein sequence ID" value="AQK45395.1"/>
    <property type="molecule type" value="Genomic_DNA"/>
</dbReference>
<name>A0A1D6JBZ0_MAIZE</name>
<proteinExistence type="predicted"/>
<dbReference type="AlphaFoldDB" id="A0A1D6JBZ0"/>
<gene>
    <name evidence="1" type="ORF">ZEAMMB73_Zm00001d026045</name>
</gene>
<sequence>MMITLPVPCANLGTDASPSGTTLAGVAAAAAAAWLSSRL</sequence>
<evidence type="ECO:0000313" key="1">
    <source>
        <dbReference type="EMBL" id="AQK45395.1"/>
    </source>
</evidence>
<reference evidence="1" key="1">
    <citation type="submission" date="2015-12" db="EMBL/GenBank/DDBJ databases">
        <title>Update maize B73 reference genome by single molecule sequencing technologies.</title>
        <authorList>
            <consortium name="Maize Genome Sequencing Project"/>
            <person name="Ware D."/>
        </authorList>
    </citation>
    <scope>NUCLEOTIDE SEQUENCE</scope>
    <source>
        <tissue evidence="1">Seedling</tissue>
    </source>
</reference>